<evidence type="ECO:0000256" key="4">
    <source>
        <dbReference type="ARBA" id="ARBA00022824"/>
    </source>
</evidence>
<dbReference type="GO" id="GO:0005789">
    <property type="term" value="C:endoplasmic reticulum membrane"/>
    <property type="evidence" value="ECO:0007669"/>
    <property type="project" value="UniProtKB-SubCell"/>
</dbReference>
<keyword evidence="4 7" id="KW-0256">Endoplasmic reticulum</keyword>
<dbReference type="Proteomes" id="UP000039865">
    <property type="component" value="Unassembled WGS sequence"/>
</dbReference>
<evidence type="ECO:0000313" key="8">
    <source>
        <dbReference type="EMBL" id="CDW75945.1"/>
    </source>
</evidence>
<reference evidence="8 9" key="1">
    <citation type="submission" date="2014-06" db="EMBL/GenBank/DDBJ databases">
        <authorList>
            <person name="Swart Estienne"/>
        </authorList>
    </citation>
    <scope>NUCLEOTIDE SEQUENCE [LARGE SCALE GENOMIC DNA]</scope>
    <source>
        <strain evidence="8 9">130c</strain>
    </source>
</reference>
<dbReference type="EMBL" id="CCKQ01004792">
    <property type="protein sequence ID" value="CDW75945.1"/>
    <property type="molecule type" value="Genomic_DNA"/>
</dbReference>
<comment type="function">
    <text evidence="7">May be involved in the degradation of misfolded endoplasmic reticulum (ER) luminal proteins.</text>
</comment>
<comment type="similarity">
    <text evidence="2 7">Belongs to the derlin family.</text>
</comment>
<dbReference type="AlphaFoldDB" id="A0A078A1G8"/>
<dbReference type="InterPro" id="IPR007599">
    <property type="entry name" value="DER1"/>
</dbReference>
<feature type="transmembrane region" description="Helical" evidence="7">
    <location>
        <begin position="25"/>
        <end position="43"/>
    </location>
</feature>
<evidence type="ECO:0000313" key="9">
    <source>
        <dbReference type="Proteomes" id="UP000039865"/>
    </source>
</evidence>
<evidence type="ECO:0000256" key="6">
    <source>
        <dbReference type="ARBA" id="ARBA00023136"/>
    </source>
</evidence>
<dbReference type="FunCoup" id="A0A078A1G8">
    <property type="interactions" value="249"/>
</dbReference>
<keyword evidence="3 7" id="KW-0812">Transmembrane</keyword>
<keyword evidence="9" id="KW-1185">Reference proteome</keyword>
<evidence type="ECO:0000256" key="3">
    <source>
        <dbReference type="ARBA" id="ARBA00022692"/>
    </source>
</evidence>
<proteinExistence type="inferred from homology"/>
<evidence type="ECO:0000256" key="2">
    <source>
        <dbReference type="ARBA" id="ARBA00008917"/>
    </source>
</evidence>
<accession>A0A078A1G8</accession>
<name>A0A078A1G8_STYLE</name>
<dbReference type="PANTHER" id="PTHR11009">
    <property type="entry name" value="DER1-LIKE PROTEIN, DERLIN"/>
    <property type="match status" value="1"/>
</dbReference>
<sequence>MLLQSFYAIYRDIGITHSRNVYSWIYGYHYLLTDAFKFSVLYVQCKNEPDRPMSIWGFPVVSGNLPWVLVLLSILTGGDPFESLIGIAAGHTYIFLKITLPNSHGYNLLKTPVRFEKLVNEIIRRSNVQNPGPRVQGLGGARVEMGGAVGQGGIARAFAGRGVRLGGQ</sequence>
<comment type="subcellular location">
    <subcellularLocation>
        <location evidence="1 7">Endoplasmic reticulum membrane</location>
        <topology evidence="1 7">Multi-pass membrane protein</topology>
    </subcellularLocation>
</comment>
<keyword evidence="6 7" id="KW-0472">Membrane</keyword>
<gene>
    <name evidence="8" type="primary">Contig2065.g2227</name>
    <name evidence="8" type="ORF">STYLEM_4941</name>
</gene>
<protein>
    <recommendedName>
        <fullName evidence="7">Derlin</fullName>
    </recommendedName>
</protein>
<comment type="caution">
    <text evidence="7">Lacks conserved residue(s) required for the propagation of feature annotation.</text>
</comment>
<dbReference type="InParanoid" id="A0A078A1G8"/>
<organism evidence="8 9">
    <name type="scientific">Stylonychia lemnae</name>
    <name type="common">Ciliate</name>
    <dbReference type="NCBI Taxonomy" id="5949"/>
    <lineage>
        <taxon>Eukaryota</taxon>
        <taxon>Sar</taxon>
        <taxon>Alveolata</taxon>
        <taxon>Ciliophora</taxon>
        <taxon>Intramacronucleata</taxon>
        <taxon>Spirotrichea</taxon>
        <taxon>Stichotrichia</taxon>
        <taxon>Sporadotrichida</taxon>
        <taxon>Oxytrichidae</taxon>
        <taxon>Stylonychinae</taxon>
        <taxon>Stylonychia</taxon>
    </lineage>
</organism>
<evidence type="ECO:0000256" key="7">
    <source>
        <dbReference type="RuleBase" id="RU363059"/>
    </source>
</evidence>
<evidence type="ECO:0000256" key="5">
    <source>
        <dbReference type="ARBA" id="ARBA00022989"/>
    </source>
</evidence>
<dbReference type="GO" id="GO:0006950">
    <property type="term" value="P:response to stress"/>
    <property type="evidence" value="ECO:0007669"/>
    <property type="project" value="UniProtKB-ARBA"/>
</dbReference>
<evidence type="ECO:0000256" key="1">
    <source>
        <dbReference type="ARBA" id="ARBA00004477"/>
    </source>
</evidence>
<dbReference type="OrthoDB" id="312312at2759"/>
<dbReference type="Pfam" id="PF04511">
    <property type="entry name" value="DER1"/>
    <property type="match status" value="1"/>
</dbReference>
<keyword evidence="5 7" id="KW-1133">Transmembrane helix</keyword>
<feature type="transmembrane region" description="Helical" evidence="7">
    <location>
        <begin position="55"/>
        <end position="75"/>
    </location>
</feature>